<dbReference type="RefSeq" id="WP_094473222.1">
    <property type="nucleotide sequence ID" value="NZ_NOXT01000097.1"/>
</dbReference>
<evidence type="ECO:0000313" key="1">
    <source>
        <dbReference type="EMBL" id="OYQ30900.1"/>
    </source>
</evidence>
<dbReference type="OrthoDB" id="5589884at2"/>
<dbReference type="EMBL" id="NOXT01000097">
    <property type="protein sequence ID" value="OYQ30900.1"/>
    <property type="molecule type" value="Genomic_DNA"/>
</dbReference>
<name>A0A255YR45_9SPHN</name>
<dbReference type="Pfam" id="PF06206">
    <property type="entry name" value="CpeT"/>
    <property type="match status" value="1"/>
</dbReference>
<dbReference type="GO" id="GO:0016829">
    <property type="term" value="F:lyase activity"/>
    <property type="evidence" value="ECO:0007669"/>
    <property type="project" value="InterPro"/>
</dbReference>
<keyword evidence="2" id="KW-1185">Reference proteome</keyword>
<comment type="caution">
    <text evidence="1">The sequence shown here is derived from an EMBL/GenBank/DDBJ whole genome shotgun (WGS) entry which is preliminary data.</text>
</comment>
<dbReference type="Gene3D" id="2.40.128.590">
    <property type="entry name" value="CpcT/CpeT domain"/>
    <property type="match status" value="1"/>
</dbReference>
<dbReference type="Proteomes" id="UP000216991">
    <property type="component" value="Unassembled WGS sequence"/>
</dbReference>
<sequence length="204" mass="22308">MLAALIALQIAATQPVTLPEDYARTTTGRFSSAEQHAADSRYDVVEVAITRIWPQRTDGVWLYQEQAITSAPGTTPAAARLKPYFQFVARVVEIAPGVLRRDNFRVRDGAKWLNLTPGDARLATLSPDDLAPASCHNRLERIATGVFVGGTESCTNNFRGAVMMESRSVATRDAYVNWDRGFAADGTRVWGPAGGGYIFKRMAD</sequence>
<evidence type="ECO:0000313" key="2">
    <source>
        <dbReference type="Proteomes" id="UP000216991"/>
    </source>
</evidence>
<accession>A0A255YR45</accession>
<protein>
    <submittedName>
        <fullName evidence="1">Uncharacterized protein</fullName>
    </submittedName>
</protein>
<organism evidence="1 2">
    <name type="scientific">Sandarakinorhabdus cyanobacteriorum</name>
    <dbReference type="NCBI Taxonomy" id="1981098"/>
    <lineage>
        <taxon>Bacteria</taxon>
        <taxon>Pseudomonadati</taxon>
        <taxon>Pseudomonadota</taxon>
        <taxon>Alphaproteobacteria</taxon>
        <taxon>Sphingomonadales</taxon>
        <taxon>Sphingosinicellaceae</taxon>
        <taxon>Sandarakinorhabdus</taxon>
    </lineage>
</organism>
<gene>
    <name evidence="1" type="ORF">CHU93_06060</name>
</gene>
<dbReference type="AlphaFoldDB" id="A0A255YR45"/>
<proteinExistence type="predicted"/>
<dbReference type="InterPro" id="IPR038672">
    <property type="entry name" value="CpcT/CpeT_sf"/>
</dbReference>
<dbReference type="CDD" id="cd16338">
    <property type="entry name" value="CpcT"/>
    <property type="match status" value="1"/>
</dbReference>
<dbReference type="InterPro" id="IPR010404">
    <property type="entry name" value="CpcT/CpeT"/>
</dbReference>
<reference evidence="1 2" key="1">
    <citation type="submission" date="2017-07" db="EMBL/GenBank/DDBJ databases">
        <title>Sandarakinorhabdus cyanobacteriorum sp. nov., a novel bacterium isolated from cyanobacterial aggregates in a eutrophic lake.</title>
        <authorList>
            <person name="Cai H."/>
        </authorList>
    </citation>
    <scope>NUCLEOTIDE SEQUENCE [LARGE SCALE GENOMIC DNA]</scope>
    <source>
        <strain evidence="1 2">TH057</strain>
    </source>
</reference>